<dbReference type="SUPFAM" id="SSF53850">
    <property type="entry name" value="Periplasmic binding protein-like II"/>
    <property type="match status" value="1"/>
</dbReference>
<dbReference type="InterPro" id="IPR030678">
    <property type="entry name" value="Peptide/Ni-bd"/>
</dbReference>
<comment type="similarity">
    <text evidence="2">Belongs to the bacterial solute-binding protein 5 family.</text>
</comment>
<evidence type="ECO:0000256" key="1">
    <source>
        <dbReference type="ARBA" id="ARBA00004418"/>
    </source>
</evidence>
<organism evidence="5 6">
    <name type="scientific">Falsiroseomonas bella</name>
    <dbReference type="NCBI Taxonomy" id="2184016"/>
    <lineage>
        <taxon>Bacteria</taxon>
        <taxon>Pseudomonadati</taxon>
        <taxon>Pseudomonadota</taxon>
        <taxon>Alphaproteobacteria</taxon>
        <taxon>Acetobacterales</taxon>
        <taxon>Roseomonadaceae</taxon>
        <taxon>Falsiroseomonas</taxon>
    </lineage>
</organism>
<comment type="subcellular location">
    <subcellularLocation>
        <location evidence="1">Periplasm</location>
    </subcellularLocation>
</comment>
<evidence type="ECO:0000259" key="4">
    <source>
        <dbReference type="Pfam" id="PF00496"/>
    </source>
</evidence>
<dbReference type="GO" id="GO:0030288">
    <property type="term" value="C:outer membrane-bounded periplasmic space"/>
    <property type="evidence" value="ECO:0007669"/>
    <property type="project" value="UniProtKB-ARBA"/>
</dbReference>
<name>A0A317FAL1_9PROT</name>
<sequence>MSTAFGATRLGRRATLASLLAGGLVSGAAAQEARRGGTLRAVIDANPSSLDPHVGGQGGDHAVLSTLYDRLVDYDPATLAPRPSLATAWRFESPTQLVLELRQGVTFHDGETFDAAAVKANFAHMMTNPRSTVRADIASVAEVEVAAPHVVVLKLRQPDTTLPMIFTDRAGMMSSPKALAERGENYGRNPVGTGAMQFVRWTDAAEIVVQRNPRYWKPGEPLLDGIVMPIITDTTTGLRSVRAGQNHISLNADAQQIPGLRRASDVTVSVQDTFRLQQCYINFSKPPLNDIRLRQALNFAIDRVAYARVVLGGVGAPADLHVPKGLWAYDAEAASKYPYDPDRAKRLIAEAGFGPGQLTINASYASNQLNAQRIEILSAFLDRVGVKLTSTTGTLTATLQTWRDGVGDIRLANWTGRPDPALTYQLLLHPSSAFNIGRAVPSPELIEAIAASRTVESLDERRVAMARVLRLEREFALTLPLAFEPEITALSRRVRNYVTNLAGRPRFEQVWLAA</sequence>
<gene>
    <name evidence="5" type="ORF">DFH01_23520</name>
</gene>
<keyword evidence="6" id="KW-1185">Reference proteome</keyword>
<dbReference type="Proteomes" id="UP000245765">
    <property type="component" value="Unassembled WGS sequence"/>
</dbReference>
<dbReference type="Gene3D" id="3.40.190.10">
    <property type="entry name" value="Periplasmic binding protein-like II"/>
    <property type="match status" value="1"/>
</dbReference>
<protein>
    <submittedName>
        <fullName evidence="5">Peptide ABC transporter</fullName>
    </submittedName>
</protein>
<comment type="caution">
    <text evidence="5">The sequence shown here is derived from an EMBL/GenBank/DDBJ whole genome shotgun (WGS) entry which is preliminary data.</text>
</comment>
<dbReference type="OrthoDB" id="7318145at2"/>
<dbReference type="InterPro" id="IPR000914">
    <property type="entry name" value="SBP_5_dom"/>
</dbReference>
<dbReference type="Gene3D" id="3.10.105.10">
    <property type="entry name" value="Dipeptide-binding Protein, Domain 3"/>
    <property type="match status" value="1"/>
</dbReference>
<evidence type="ECO:0000256" key="3">
    <source>
        <dbReference type="ARBA" id="ARBA00022729"/>
    </source>
</evidence>
<dbReference type="InterPro" id="IPR039424">
    <property type="entry name" value="SBP_5"/>
</dbReference>
<dbReference type="GO" id="GO:1904680">
    <property type="term" value="F:peptide transmembrane transporter activity"/>
    <property type="evidence" value="ECO:0007669"/>
    <property type="project" value="TreeGrafter"/>
</dbReference>
<evidence type="ECO:0000313" key="6">
    <source>
        <dbReference type="Proteomes" id="UP000245765"/>
    </source>
</evidence>
<dbReference type="EMBL" id="QGNA01000006">
    <property type="protein sequence ID" value="PWS34518.1"/>
    <property type="molecule type" value="Genomic_DNA"/>
</dbReference>
<dbReference type="Gene3D" id="3.90.76.10">
    <property type="entry name" value="Dipeptide-binding Protein, Domain 1"/>
    <property type="match status" value="1"/>
</dbReference>
<feature type="domain" description="Solute-binding protein family 5" evidence="4">
    <location>
        <begin position="81"/>
        <end position="430"/>
    </location>
</feature>
<proteinExistence type="inferred from homology"/>
<dbReference type="GO" id="GO:0043190">
    <property type="term" value="C:ATP-binding cassette (ABC) transporter complex"/>
    <property type="evidence" value="ECO:0007669"/>
    <property type="project" value="InterPro"/>
</dbReference>
<dbReference type="Pfam" id="PF00496">
    <property type="entry name" value="SBP_bac_5"/>
    <property type="match status" value="1"/>
</dbReference>
<accession>A0A317FAL1</accession>
<evidence type="ECO:0000313" key="5">
    <source>
        <dbReference type="EMBL" id="PWS34518.1"/>
    </source>
</evidence>
<dbReference type="PIRSF" id="PIRSF002741">
    <property type="entry name" value="MppA"/>
    <property type="match status" value="1"/>
</dbReference>
<keyword evidence="3" id="KW-0732">Signal</keyword>
<dbReference type="GO" id="GO:0015833">
    <property type="term" value="P:peptide transport"/>
    <property type="evidence" value="ECO:0007669"/>
    <property type="project" value="TreeGrafter"/>
</dbReference>
<reference evidence="6" key="1">
    <citation type="submission" date="2018-05" db="EMBL/GenBank/DDBJ databases">
        <authorList>
            <person name="Du Z."/>
            <person name="Wang X."/>
        </authorList>
    </citation>
    <scope>NUCLEOTIDE SEQUENCE [LARGE SCALE GENOMIC DNA]</scope>
    <source>
        <strain evidence="6">CQN31</strain>
    </source>
</reference>
<dbReference type="RefSeq" id="WP_109872969.1">
    <property type="nucleotide sequence ID" value="NZ_QGNA01000006.1"/>
</dbReference>
<dbReference type="AlphaFoldDB" id="A0A317FAL1"/>
<evidence type="ECO:0000256" key="2">
    <source>
        <dbReference type="ARBA" id="ARBA00005695"/>
    </source>
</evidence>
<dbReference type="PANTHER" id="PTHR30290">
    <property type="entry name" value="PERIPLASMIC BINDING COMPONENT OF ABC TRANSPORTER"/>
    <property type="match status" value="1"/>
</dbReference>
<dbReference type="PANTHER" id="PTHR30290:SF38">
    <property type="entry name" value="D,D-DIPEPTIDE-BINDING PERIPLASMIC PROTEIN DDPA-RELATED"/>
    <property type="match status" value="1"/>
</dbReference>